<dbReference type="InterPro" id="IPR035965">
    <property type="entry name" value="PAS-like_dom_sf"/>
</dbReference>
<evidence type="ECO:0000259" key="13">
    <source>
        <dbReference type="PROSITE" id="PS50112"/>
    </source>
</evidence>
<dbReference type="SMART" id="SM00065">
    <property type="entry name" value="GAF"/>
    <property type="match status" value="1"/>
</dbReference>
<dbReference type="FunFam" id="3.30.450.20:FF:000060">
    <property type="entry name" value="Sensor protein FixL"/>
    <property type="match status" value="1"/>
</dbReference>
<gene>
    <name evidence="15" type="ORF">F0Q34_06370</name>
</gene>
<evidence type="ECO:0000256" key="4">
    <source>
        <dbReference type="ARBA" id="ARBA00022679"/>
    </source>
</evidence>
<dbReference type="GO" id="GO:0006355">
    <property type="term" value="P:regulation of DNA-templated transcription"/>
    <property type="evidence" value="ECO:0007669"/>
    <property type="project" value="InterPro"/>
</dbReference>
<dbReference type="InterPro" id="IPR003594">
    <property type="entry name" value="HATPase_dom"/>
</dbReference>
<dbReference type="CDD" id="cd00130">
    <property type="entry name" value="PAS"/>
    <property type="match status" value="2"/>
</dbReference>
<evidence type="ECO:0000256" key="1">
    <source>
        <dbReference type="ARBA" id="ARBA00000085"/>
    </source>
</evidence>
<keyword evidence="6" id="KW-0418">Kinase</keyword>
<dbReference type="PRINTS" id="PR00344">
    <property type="entry name" value="BCTRLSENSOR"/>
</dbReference>
<dbReference type="Pfam" id="PF13426">
    <property type="entry name" value="PAS_9"/>
    <property type="match status" value="1"/>
</dbReference>
<keyword evidence="8" id="KW-0902">Two-component regulatory system</keyword>
<reference evidence="15 16" key="1">
    <citation type="journal article" date="2015" name="Int. J. Syst. Evol. Microbiol.">
        <title>Roseomonas oryzae sp. nov., isolated from paddy rhizosphere soil.</title>
        <authorList>
            <person name="Ramaprasad E.V."/>
            <person name="Sasikala Ch."/>
            <person name="Ramana Ch.V."/>
        </authorList>
    </citation>
    <scope>NUCLEOTIDE SEQUENCE [LARGE SCALE GENOMIC DNA]</scope>
    <source>
        <strain evidence="15 16">KCTC 42542</strain>
    </source>
</reference>
<dbReference type="SUPFAM" id="SSF55785">
    <property type="entry name" value="PYP-like sensor domain (PAS domain)"/>
    <property type="match status" value="3"/>
</dbReference>
<dbReference type="CDD" id="cd00082">
    <property type="entry name" value="HisKA"/>
    <property type="match status" value="1"/>
</dbReference>
<dbReference type="InterPro" id="IPR003018">
    <property type="entry name" value="GAF"/>
</dbReference>
<dbReference type="RefSeq" id="WP_149811349.1">
    <property type="nucleotide sequence ID" value="NZ_VUKA01000002.1"/>
</dbReference>
<dbReference type="GO" id="GO:0042802">
    <property type="term" value="F:identical protein binding"/>
    <property type="evidence" value="ECO:0007669"/>
    <property type="project" value="UniProtKB-ARBA"/>
</dbReference>
<feature type="domain" description="PAC" evidence="14">
    <location>
        <begin position="413"/>
        <end position="465"/>
    </location>
</feature>
<dbReference type="EMBL" id="VUKA01000002">
    <property type="protein sequence ID" value="KAA2213692.1"/>
    <property type="molecule type" value="Genomic_DNA"/>
</dbReference>
<feature type="domain" description="PAS" evidence="13">
    <location>
        <begin position="340"/>
        <end position="386"/>
    </location>
</feature>
<dbReference type="PANTHER" id="PTHR43065:SF10">
    <property type="entry name" value="PEROXIDE STRESS-ACTIVATED HISTIDINE KINASE MAK3"/>
    <property type="match status" value="1"/>
</dbReference>
<dbReference type="PROSITE" id="PS50113">
    <property type="entry name" value="PAC"/>
    <property type="match status" value="1"/>
</dbReference>
<name>A0A5B2TGT6_9PROT</name>
<keyword evidence="11" id="KW-0812">Transmembrane</keyword>
<evidence type="ECO:0000313" key="15">
    <source>
        <dbReference type="EMBL" id="KAA2213692.1"/>
    </source>
</evidence>
<comment type="catalytic activity">
    <reaction evidence="1">
        <text>ATP + protein L-histidine = ADP + protein N-phospho-L-histidine.</text>
        <dbReference type="EC" id="2.7.13.3"/>
    </reaction>
</comment>
<dbReference type="InterPro" id="IPR000700">
    <property type="entry name" value="PAS-assoc_C"/>
</dbReference>
<evidence type="ECO:0000256" key="3">
    <source>
        <dbReference type="ARBA" id="ARBA00022553"/>
    </source>
</evidence>
<dbReference type="Proteomes" id="UP000322110">
    <property type="component" value="Unassembled WGS sequence"/>
</dbReference>
<dbReference type="PROSITE" id="PS50112">
    <property type="entry name" value="PAS"/>
    <property type="match status" value="2"/>
</dbReference>
<comment type="function">
    <text evidence="9">Putative oxygen sensor; modulates the activity of FixJ, a transcriptional activator of nitrogen fixation fixK gene. FixL probably acts as a kinase that phosphorylates FixJ.</text>
</comment>
<protein>
    <recommendedName>
        <fullName evidence="10">Sensor protein FixL</fullName>
        <ecNumber evidence="2">2.7.13.3</ecNumber>
    </recommendedName>
</protein>
<dbReference type="SUPFAM" id="SSF55781">
    <property type="entry name" value="GAF domain-like"/>
    <property type="match status" value="1"/>
</dbReference>
<evidence type="ECO:0000256" key="11">
    <source>
        <dbReference type="SAM" id="Phobius"/>
    </source>
</evidence>
<dbReference type="SMART" id="SM00388">
    <property type="entry name" value="HisKA"/>
    <property type="match status" value="1"/>
</dbReference>
<dbReference type="InterPro" id="IPR000014">
    <property type="entry name" value="PAS"/>
</dbReference>
<dbReference type="InterPro" id="IPR003661">
    <property type="entry name" value="HisK_dim/P_dom"/>
</dbReference>
<dbReference type="InterPro" id="IPR005467">
    <property type="entry name" value="His_kinase_dom"/>
</dbReference>
<dbReference type="Gene3D" id="3.30.450.20">
    <property type="entry name" value="PAS domain"/>
    <property type="match status" value="3"/>
</dbReference>
<dbReference type="InterPro" id="IPR029016">
    <property type="entry name" value="GAF-like_dom_sf"/>
</dbReference>
<dbReference type="SMART" id="SM00387">
    <property type="entry name" value="HATPase_c"/>
    <property type="match status" value="1"/>
</dbReference>
<keyword evidence="3" id="KW-0597">Phosphoprotein</keyword>
<feature type="transmembrane region" description="Helical" evidence="11">
    <location>
        <begin position="288"/>
        <end position="311"/>
    </location>
</feature>
<evidence type="ECO:0000256" key="9">
    <source>
        <dbReference type="ARBA" id="ARBA00059827"/>
    </source>
</evidence>
<evidence type="ECO:0000259" key="14">
    <source>
        <dbReference type="PROSITE" id="PS50113"/>
    </source>
</evidence>
<keyword evidence="5" id="KW-0547">Nucleotide-binding</keyword>
<dbReference type="SMART" id="SM00091">
    <property type="entry name" value="PAS"/>
    <property type="match status" value="3"/>
</dbReference>
<evidence type="ECO:0000256" key="5">
    <source>
        <dbReference type="ARBA" id="ARBA00022741"/>
    </source>
</evidence>
<dbReference type="GO" id="GO:0000155">
    <property type="term" value="F:phosphorelay sensor kinase activity"/>
    <property type="evidence" value="ECO:0007669"/>
    <property type="project" value="InterPro"/>
</dbReference>
<feature type="domain" description="Histidine kinase" evidence="12">
    <location>
        <begin position="904"/>
        <end position="1127"/>
    </location>
</feature>
<evidence type="ECO:0000256" key="2">
    <source>
        <dbReference type="ARBA" id="ARBA00012438"/>
    </source>
</evidence>
<keyword evidence="4" id="KW-0808">Transferase</keyword>
<comment type="caution">
    <text evidence="15">The sequence shown here is derived from an EMBL/GenBank/DDBJ whole genome shotgun (WGS) entry which is preliminary data.</text>
</comment>
<dbReference type="InterPro" id="IPR013767">
    <property type="entry name" value="PAS_fold"/>
</dbReference>
<dbReference type="Pfam" id="PF00989">
    <property type="entry name" value="PAS"/>
    <property type="match status" value="2"/>
</dbReference>
<keyword evidence="11" id="KW-1133">Transmembrane helix</keyword>
<dbReference type="Pfam" id="PF00512">
    <property type="entry name" value="HisKA"/>
    <property type="match status" value="1"/>
</dbReference>
<dbReference type="Gene3D" id="6.10.250.2580">
    <property type="match status" value="1"/>
</dbReference>
<evidence type="ECO:0000256" key="6">
    <source>
        <dbReference type="ARBA" id="ARBA00022777"/>
    </source>
</evidence>
<organism evidence="15 16">
    <name type="scientific">Teichococcus oryzae</name>
    <dbReference type="NCBI Taxonomy" id="1608942"/>
    <lineage>
        <taxon>Bacteria</taxon>
        <taxon>Pseudomonadati</taxon>
        <taxon>Pseudomonadota</taxon>
        <taxon>Alphaproteobacteria</taxon>
        <taxon>Acetobacterales</taxon>
        <taxon>Roseomonadaceae</taxon>
        <taxon>Roseomonas</taxon>
    </lineage>
</organism>
<evidence type="ECO:0000259" key="12">
    <source>
        <dbReference type="PROSITE" id="PS50109"/>
    </source>
</evidence>
<keyword evidence="11" id="KW-0472">Membrane</keyword>
<dbReference type="NCBIfam" id="TIGR00229">
    <property type="entry name" value="sensory_box"/>
    <property type="match status" value="3"/>
</dbReference>
<dbReference type="AlphaFoldDB" id="A0A5B2TGT6"/>
<dbReference type="Pfam" id="PF02518">
    <property type="entry name" value="HATPase_c"/>
    <property type="match status" value="1"/>
</dbReference>
<dbReference type="Gene3D" id="3.30.450.40">
    <property type="match status" value="1"/>
</dbReference>
<evidence type="ECO:0000256" key="10">
    <source>
        <dbReference type="ARBA" id="ARBA00070616"/>
    </source>
</evidence>
<evidence type="ECO:0000313" key="16">
    <source>
        <dbReference type="Proteomes" id="UP000322110"/>
    </source>
</evidence>
<dbReference type="SUPFAM" id="SSF55874">
    <property type="entry name" value="ATPase domain of HSP90 chaperone/DNA topoisomerase II/histidine kinase"/>
    <property type="match status" value="1"/>
</dbReference>
<feature type="transmembrane region" description="Helical" evidence="11">
    <location>
        <begin position="15"/>
        <end position="35"/>
    </location>
</feature>
<dbReference type="SUPFAM" id="SSF47384">
    <property type="entry name" value="Homodimeric domain of signal transducing histidine kinase"/>
    <property type="match status" value="1"/>
</dbReference>
<proteinExistence type="predicted"/>
<dbReference type="Gene3D" id="1.10.287.130">
    <property type="match status" value="1"/>
</dbReference>
<dbReference type="PROSITE" id="PS50109">
    <property type="entry name" value="HIS_KIN"/>
    <property type="match status" value="1"/>
</dbReference>
<evidence type="ECO:0000256" key="8">
    <source>
        <dbReference type="ARBA" id="ARBA00023012"/>
    </source>
</evidence>
<dbReference type="InterPro" id="IPR036097">
    <property type="entry name" value="HisK_dim/P_sf"/>
</dbReference>
<keyword evidence="16" id="KW-1185">Reference proteome</keyword>
<dbReference type="InterPro" id="IPR036890">
    <property type="entry name" value="HATPase_C_sf"/>
</dbReference>
<dbReference type="OrthoDB" id="9795133at2"/>
<dbReference type="PANTHER" id="PTHR43065">
    <property type="entry name" value="SENSOR HISTIDINE KINASE"/>
    <property type="match status" value="1"/>
</dbReference>
<dbReference type="Gene3D" id="3.30.565.10">
    <property type="entry name" value="Histidine kinase-like ATPase, C-terminal domain"/>
    <property type="match status" value="1"/>
</dbReference>
<keyword evidence="7" id="KW-0067">ATP-binding</keyword>
<dbReference type="EC" id="2.7.13.3" evidence="2"/>
<accession>A0A5B2TGT6</accession>
<evidence type="ECO:0000256" key="7">
    <source>
        <dbReference type="ARBA" id="ARBA00022840"/>
    </source>
</evidence>
<dbReference type="GO" id="GO:0005524">
    <property type="term" value="F:ATP binding"/>
    <property type="evidence" value="ECO:0007669"/>
    <property type="project" value="UniProtKB-KW"/>
</dbReference>
<dbReference type="FunFam" id="3.30.565.10:FF:000042">
    <property type="entry name" value="Two-component sensor histidine kinase KdpD"/>
    <property type="match status" value="1"/>
</dbReference>
<sequence length="1138" mass="121459">MSAGIVPLRPAVRRLLIAAALVPIGILLAGAWLAWTDSRHQAGRELAGAAEAGAEYAARLLDGQSVLAERVDDWLRGLSDAEIRAAGAEWRAALQRVVAGRFPVAGVAVLDAAGQPLLGEADDAARAALALLREAAAPVAIGAAMDPDGAGFALAIRRRPPDGEVDGSFPGGPFLGAVAVLNRPARLAERLREIARAPADRLELRGLDGILLGQAGGGQAGSAPPLDPDALRVAMAAGAAGEARLLPGEIRDAAGEAWAVAVRPLRGWPVAVVAARPRRAILAQWRSVLLWQAAFGVPAALALGGLVLLAFRQSRQAAAAQEALHIEATRREAAEALQQSEAQLRQVVATLDLGAFMARRPDGTITYWSAGCERLFGWSAAEALGRRAQALLHTAFPLPPEEIAAALERNGEWTGEVRQQARDGREIVVAVRTVLRRDAPEGGAGLVEAMVDITGRRQAEAALRERSRRLSLLSDAAGGLLLADGLETVLERLFRTLSRDFAADVLLSCALEPAGDRLRLSACFGLEPEQLRALRLEEAPCGPVAQTGHDSRRAAADMPQEPAVRALRALGLRACLSFPLRKGSRQIGTLAFASRRQDRFSEEDTAFFGTIAQYVAVVAERLHAEDALREAEHRSRALLEAAPVSIALIEPDSLGFLVVNNRACQQLGFDRAALDRLRLPDIEAEPGAHEAAFRRLMEAGPAAPSLEFEARLRGASGALLDMQVHAERITLGSRSLVYCAWVDVTEQTRGRRALLQREAQLRSILETVPDAMVVIDARGRIASFSAAAARLFGWSEAEAAGMNVSMLMPQPDRERHDGYLERYLDTGERRIIGIGRVVTGQRRDGTTFPMELSVGEVNLPGTRLFTGFIRDLSERFEAQRRMQDLQAELLHVSRLSAAGEMASALAHELNQPLTAIASSVRAAQRMLQASPQAAQLPPRAVEAMERAAGQSLRAGQIVRRLRDFVLKSDAERQVAALPALIEEASALALVGARQRGVQVAFRLDPALPPVLVDRIQVQQVLLNLIRNAIEAMTDTPGHDGPGPHELTIGAAPHDAEHLEVTVADTGPGLAPPIAARLFEPFVSTKPGGMGVGLSICRSIVEAHGGRLWAEDRPGGGTVFRFTLPVAPSGAAEEEGEQA</sequence>
<dbReference type="InterPro" id="IPR004358">
    <property type="entry name" value="Sig_transdc_His_kin-like_C"/>
</dbReference>
<dbReference type="Pfam" id="PF13185">
    <property type="entry name" value="GAF_2"/>
    <property type="match status" value="1"/>
</dbReference>
<feature type="domain" description="PAS" evidence="13">
    <location>
        <begin position="757"/>
        <end position="827"/>
    </location>
</feature>